<dbReference type="InterPro" id="IPR019479">
    <property type="entry name" value="Peroxiredoxin_C"/>
</dbReference>
<dbReference type="Pfam" id="PF10417">
    <property type="entry name" value="1-cysPrx_C"/>
    <property type="match status" value="1"/>
</dbReference>
<dbReference type="Gene3D" id="3.40.30.10">
    <property type="entry name" value="Glutaredoxin"/>
    <property type="match status" value="1"/>
</dbReference>
<comment type="similarity">
    <text evidence="1">Belongs to the peroxiredoxin family. AhpC/Prx1 subfamily.</text>
</comment>
<keyword evidence="2" id="KW-0575">Peroxidase</keyword>
<dbReference type="Proteomes" id="UP001501706">
    <property type="component" value="Unassembled WGS sequence"/>
</dbReference>
<dbReference type="PIRSF" id="PIRSF000239">
    <property type="entry name" value="AHPC"/>
    <property type="match status" value="1"/>
</dbReference>
<dbReference type="InterPro" id="IPR045020">
    <property type="entry name" value="PRX_1cys"/>
</dbReference>
<dbReference type="PROSITE" id="PS51352">
    <property type="entry name" value="THIOREDOXIN_2"/>
    <property type="match status" value="1"/>
</dbReference>
<evidence type="ECO:0000256" key="4">
    <source>
        <dbReference type="ARBA" id="ARBA00023002"/>
    </source>
</evidence>
<feature type="domain" description="Thioredoxin" evidence="7">
    <location>
        <begin position="4"/>
        <end position="160"/>
    </location>
</feature>
<evidence type="ECO:0000313" key="8">
    <source>
        <dbReference type="EMBL" id="GAA0500360.1"/>
    </source>
</evidence>
<comment type="similarity">
    <text evidence="6">Belongs to the peroxiredoxin family. Prx6 subfamily.</text>
</comment>
<keyword evidence="3" id="KW-0049">Antioxidant</keyword>
<dbReference type="InterPro" id="IPR000866">
    <property type="entry name" value="AhpC/TSA"/>
</dbReference>
<protein>
    <submittedName>
        <fullName evidence="8">Peroxiredoxin</fullName>
    </submittedName>
</protein>
<name>A0ABP3LJX8_9BURK</name>
<accession>A0ABP3LJX8</accession>
<keyword evidence="9" id="KW-1185">Reference proteome</keyword>
<evidence type="ECO:0000256" key="1">
    <source>
        <dbReference type="ARBA" id="ARBA00009796"/>
    </source>
</evidence>
<evidence type="ECO:0000259" key="7">
    <source>
        <dbReference type="PROSITE" id="PS51352"/>
    </source>
</evidence>
<evidence type="ECO:0000256" key="3">
    <source>
        <dbReference type="ARBA" id="ARBA00022862"/>
    </source>
</evidence>
<dbReference type="Pfam" id="PF00578">
    <property type="entry name" value="AhpC-TSA"/>
    <property type="match status" value="1"/>
</dbReference>
<keyword evidence="5" id="KW-0676">Redox-active center</keyword>
<sequence length="214" mass="24043">MTALRLGDTAPDFEQDSSKGRIHFYDYLGDSWGVLFSHPADFTPVCTTELGYTAKLAQEFAKRNVKVLALSVDPVDSHQQWIGDINDTQNTRVDFPILADADRKVSTLYDMIHPNASATATVRSVFVIDPAKKVRLIITYPASTGRNFDEILRVIDSLQLTDNYSVATPVNWKDGEDVIIVPSLQDPEVLKQKFPKGYKVVRPYLRTTPQPNKE</sequence>
<reference evidence="9" key="1">
    <citation type="journal article" date="2019" name="Int. J. Syst. Evol. Microbiol.">
        <title>The Global Catalogue of Microorganisms (GCM) 10K type strain sequencing project: providing services to taxonomists for standard genome sequencing and annotation.</title>
        <authorList>
            <consortium name="The Broad Institute Genomics Platform"/>
            <consortium name="The Broad Institute Genome Sequencing Center for Infectious Disease"/>
            <person name="Wu L."/>
            <person name="Ma J."/>
        </authorList>
    </citation>
    <scope>NUCLEOTIDE SEQUENCE [LARGE SCALE GENOMIC DNA]</scope>
    <source>
        <strain evidence="9">JCM 14330</strain>
    </source>
</reference>
<dbReference type="PANTHER" id="PTHR43503">
    <property type="entry name" value="MCG48959-RELATED"/>
    <property type="match status" value="1"/>
</dbReference>
<evidence type="ECO:0000256" key="5">
    <source>
        <dbReference type="ARBA" id="ARBA00023284"/>
    </source>
</evidence>
<dbReference type="EMBL" id="BAAAEN010000004">
    <property type="protein sequence ID" value="GAA0500360.1"/>
    <property type="molecule type" value="Genomic_DNA"/>
</dbReference>
<evidence type="ECO:0000256" key="2">
    <source>
        <dbReference type="ARBA" id="ARBA00022559"/>
    </source>
</evidence>
<organism evidence="8 9">
    <name type="scientific">Pigmentiphaga daeguensis</name>
    <dbReference type="NCBI Taxonomy" id="414049"/>
    <lineage>
        <taxon>Bacteria</taxon>
        <taxon>Pseudomonadati</taxon>
        <taxon>Pseudomonadota</taxon>
        <taxon>Betaproteobacteria</taxon>
        <taxon>Burkholderiales</taxon>
        <taxon>Alcaligenaceae</taxon>
        <taxon>Pigmentiphaga</taxon>
    </lineage>
</organism>
<dbReference type="Gene3D" id="3.30.1020.10">
    <property type="entry name" value="Antioxidant, Horf6, Chain A, domain2"/>
    <property type="match status" value="1"/>
</dbReference>
<dbReference type="InterPro" id="IPR036249">
    <property type="entry name" value="Thioredoxin-like_sf"/>
</dbReference>
<gene>
    <name evidence="8" type="ORF">GCM10009097_16110</name>
</gene>
<dbReference type="InterPro" id="IPR013766">
    <property type="entry name" value="Thioredoxin_domain"/>
</dbReference>
<evidence type="ECO:0000256" key="6">
    <source>
        <dbReference type="ARBA" id="ARBA00025719"/>
    </source>
</evidence>
<comment type="caution">
    <text evidence="8">The sequence shown here is derived from an EMBL/GenBank/DDBJ whole genome shotgun (WGS) entry which is preliminary data.</text>
</comment>
<dbReference type="CDD" id="cd03016">
    <property type="entry name" value="PRX_1cys"/>
    <property type="match status" value="1"/>
</dbReference>
<dbReference type="SUPFAM" id="SSF52833">
    <property type="entry name" value="Thioredoxin-like"/>
    <property type="match status" value="1"/>
</dbReference>
<dbReference type="RefSeq" id="WP_087840984.1">
    <property type="nucleotide sequence ID" value="NZ_BAAAEN010000004.1"/>
</dbReference>
<evidence type="ECO:0000313" key="9">
    <source>
        <dbReference type="Proteomes" id="UP001501706"/>
    </source>
</evidence>
<keyword evidence="4" id="KW-0560">Oxidoreductase</keyword>
<dbReference type="NCBIfam" id="NF009668">
    <property type="entry name" value="PRK13189.1"/>
    <property type="match status" value="1"/>
</dbReference>
<dbReference type="PANTHER" id="PTHR43503:SF4">
    <property type="entry name" value="PEROXIREDOXIN-6"/>
    <property type="match status" value="1"/>
</dbReference>
<proteinExistence type="inferred from homology"/>
<dbReference type="InterPro" id="IPR024706">
    <property type="entry name" value="Peroxiredoxin_AhpC-typ"/>
</dbReference>